<proteinExistence type="predicted"/>
<dbReference type="EMBL" id="CP037867">
    <property type="protein sequence ID" value="QBM26860.1"/>
    <property type="molecule type" value="Genomic_DNA"/>
</dbReference>
<dbReference type="Proteomes" id="UP000293912">
    <property type="component" value="Chromosome"/>
</dbReference>
<reference evidence="1 2" key="1">
    <citation type="submission" date="2019-03" db="EMBL/GenBank/DDBJ databases">
        <authorList>
            <person name="Sebastian G."/>
            <person name="Baumann P."/>
            <person name="Ruckert C."/>
            <person name="Kalinowski J."/>
            <person name="Nebel B."/>
            <person name="Takors R."/>
            <person name="Blombach B."/>
        </authorList>
    </citation>
    <scope>NUCLEOTIDE SEQUENCE [LARGE SCALE GENOMIC DNA]</scope>
    <source>
        <strain evidence="1 2">DSM 1084</strain>
    </source>
</reference>
<dbReference type="RefSeq" id="WP_133155822.1">
    <property type="nucleotide sequence ID" value="NZ_CP037867.1"/>
</dbReference>
<accession>A0A4P6WU21</accession>
<evidence type="ECO:0000313" key="1">
    <source>
        <dbReference type="EMBL" id="QBM26860.1"/>
    </source>
</evidence>
<name>A0A4P6WU21_HYDPS</name>
<dbReference type="AlphaFoldDB" id="A0A4P6WU21"/>
<evidence type="ECO:0000313" key="2">
    <source>
        <dbReference type="Proteomes" id="UP000293912"/>
    </source>
</evidence>
<organism evidence="1 2">
    <name type="scientific">Hydrogenophaga pseudoflava</name>
    <name type="common">Pseudomonas carboxydoflava</name>
    <dbReference type="NCBI Taxonomy" id="47421"/>
    <lineage>
        <taxon>Bacteria</taxon>
        <taxon>Pseudomonadati</taxon>
        <taxon>Pseudomonadota</taxon>
        <taxon>Betaproteobacteria</taxon>
        <taxon>Burkholderiales</taxon>
        <taxon>Comamonadaceae</taxon>
        <taxon>Hydrogenophaga</taxon>
    </lineage>
</organism>
<gene>
    <name evidence="1" type="ORF">HPF_04140</name>
</gene>
<dbReference type="KEGG" id="hpse:HPF_04140"/>
<protein>
    <submittedName>
        <fullName evidence="1">Uncharacterized protein</fullName>
    </submittedName>
</protein>
<sequence length="106" mass="11802">MRSQVTVTWGEPATYRFDLEEVQPMPHDQARAWLDQQFTAFDCEPIRLTGKVLTADKVLGVAQAAGQERFRDAAHRDWAMEFARASSAALAKPTVTVDLATMSVGY</sequence>
<keyword evidence="2" id="KW-1185">Reference proteome</keyword>